<evidence type="ECO:0000313" key="1">
    <source>
        <dbReference type="EMBL" id="VFJ57470.1"/>
    </source>
</evidence>
<dbReference type="AlphaFoldDB" id="A0A450SU06"/>
<gene>
    <name evidence="2" type="ORF">BECKFM1743A_GA0114220_101983</name>
    <name evidence="3" type="ORF">BECKFM1743B_GA0114221_101894</name>
    <name evidence="1" type="ORF">BECKFM1743C_GA0114222_102003</name>
</gene>
<accession>A0A450SU06</accession>
<dbReference type="EMBL" id="CAADFA010000200">
    <property type="protein sequence ID" value="VFJ57470.1"/>
    <property type="molecule type" value="Genomic_DNA"/>
</dbReference>
<name>A0A450SU06_9GAMM</name>
<protein>
    <submittedName>
        <fullName evidence="1">Uncharacterized protein</fullName>
    </submittedName>
</protein>
<reference evidence="1" key="1">
    <citation type="submission" date="2019-02" db="EMBL/GenBank/DDBJ databases">
        <authorList>
            <person name="Gruber-Vodicka R. H."/>
            <person name="Seah K. B. B."/>
        </authorList>
    </citation>
    <scope>NUCLEOTIDE SEQUENCE</scope>
    <source>
        <strain evidence="2">BECK_BZ163</strain>
        <strain evidence="3">BECK_BZ164</strain>
        <strain evidence="1">BECK_BZ165</strain>
    </source>
</reference>
<proteinExistence type="predicted"/>
<evidence type="ECO:0000313" key="3">
    <source>
        <dbReference type="EMBL" id="VFK11534.1"/>
    </source>
</evidence>
<evidence type="ECO:0000313" key="2">
    <source>
        <dbReference type="EMBL" id="VFJ57703.1"/>
    </source>
</evidence>
<organism evidence="1">
    <name type="scientific">Candidatus Kentrum sp. FM</name>
    <dbReference type="NCBI Taxonomy" id="2126340"/>
    <lineage>
        <taxon>Bacteria</taxon>
        <taxon>Pseudomonadati</taxon>
        <taxon>Pseudomonadota</taxon>
        <taxon>Gammaproteobacteria</taxon>
        <taxon>Candidatus Kentrum</taxon>
    </lineage>
</organism>
<sequence length="219" mass="22833">MFEFGQTVLVEVVREGGGHHGDEHGCGALAVIPLCLSHAVSGGAFHFRVVIEGQVDHDAISEVRPKAVLAVHFLGAGDVPGGPVDRTGRPGGADGFGVEGKISGGPTGGMGGHDVLCIETPVVGRPHVQVGKRAFDVQLDPADVHLGAGSPHVLEPKLPRRHGTTHQDGAATAAYLEPPWSPVSLEGAFIGPLGWPGHLELLGRRCIVGDRLVVPWRMK</sequence>
<dbReference type="EMBL" id="CAADEZ010000198">
    <property type="protein sequence ID" value="VFJ57703.1"/>
    <property type="molecule type" value="Genomic_DNA"/>
</dbReference>
<dbReference type="EMBL" id="CAADFL010000189">
    <property type="protein sequence ID" value="VFK11534.1"/>
    <property type="molecule type" value="Genomic_DNA"/>
</dbReference>